<dbReference type="EMBL" id="LR999455">
    <property type="protein sequence ID" value="CAE6075464.1"/>
    <property type="molecule type" value="Genomic_DNA"/>
</dbReference>
<organism evidence="3 4">
    <name type="scientific">Arabidopsis arenosa</name>
    <name type="common">Sand rock-cress</name>
    <name type="synonym">Cardaminopsis arenosa</name>
    <dbReference type="NCBI Taxonomy" id="38785"/>
    <lineage>
        <taxon>Eukaryota</taxon>
        <taxon>Viridiplantae</taxon>
        <taxon>Streptophyta</taxon>
        <taxon>Embryophyta</taxon>
        <taxon>Tracheophyta</taxon>
        <taxon>Spermatophyta</taxon>
        <taxon>Magnoliopsida</taxon>
        <taxon>eudicotyledons</taxon>
        <taxon>Gunneridae</taxon>
        <taxon>Pentapetalae</taxon>
        <taxon>rosids</taxon>
        <taxon>malvids</taxon>
        <taxon>Brassicales</taxon>
        <taxon>Brassicaceae</taxon>
        <taxon>Camelineae</taxon>
        <taxon>Arabidopsis</taxon>
    </lineage>
</organism>
<keyword evidence="1" id="KW-0472">Membrane</keyword>
<sequence length="492" mass="54814">MLSSRSGFLFPPEETSTWASLMARDLSLGPSDAPCPMETSTVHGDFFFRATALPPRKALSSCLFASAADHGHCPVSPNNQSPEMLSSSQISLSFPVSRRICFLPCNAVARLGFRLVGLVPNFGPTPIMKPKPTSIKPRSATLFILSIVKQGLCRLHVFNGQGRHMKLNSPPSLLWINNHSQRILVFASTMAMIYDSKSLKSYGFLFPISICRSFEGSHGISVTKFHSMTILSNNFKHHPITIDSLSRLVRLLHCLSLVLNRLELISLWKCPRVLLPVPSIINFLSSSLPLAPSNSVLAGNGRHANRVMVCLGWIDSYLCRDQMLSLLWTLSETLLPNHRQLAFRVKKTGIMTLSLRSRCYRSFFNSLPTHSPIIEFSHVLIYCLDNLQSSGRLEKYGIMTMSSRGGYRLFFNLVNPSASSAEHLSKSSDALFARATYDHKVVEDFAKPAFMVESAKASTDFSIIGKLMKLLSLFPCIILVSLCMNFPLLRFY</sequence>
<dbReference type="Proteomes" id="UP000682877">
    <property type="component" value="Chromosome 8"/>
</dbReference>
<protein>
    <submittedName>
        <fullName evidence="3">Uncharacterized protein</fullName>
    </submittedName>
</protein>
<dbReference type="EMBL" id="LR999458">
    <property type="protein sequence ID" value="CAE6229906.1"/>
    <property type="molecule type" value="Genomic_DNA"/>
</dbReference>
<keyword evidence="1" id="KW-1133">Transmembrane helix</keyword>
<reference evidence="3" key="1">
    <citation type="submission" date="2021-01" db="EMBL/GenBank/DDBJ databases">
        <authorList>
            <person name="Bezrukov I."/>
        </authorList>
    </citation>
    <scope>NUCLEOTIDE SEQUENCE</scope>
</reference>
<evidence type="ECO:0000313" key="4">
    <source>
        <dbReference type="Proteomes" id="UP000682877"/>
    </source>
</evidence>
<proteinExistence type="predicted"/>
<gene>
    <name evidence="2" type="ORF">AARE701A_LOCUS12843</name>
    <name evidence="3" type="ORF">AARE701A_LOCUS21002</name>
</gene>
<dbReference type="AlphaFoldDB" id="A0A8S2B820"/>
<evidence type="ECO:0000313" key="2">
    <source>
        <dbReference type="EMBL" id="CAE6075464.1"/>
    </source>
</evidence>
<keyword evidence="4" id="KW-1185">Reference proteome</keyword>
<name>A0A8S2B820_ARAAE</name>
<dbReference type="Proteomes" id="UP000682877">
    <property type="component" value="Chromosome 5"/>
</dbReference>
<evidence type="ECO:0000313" key="3">
    <source>
        <dbReference type="EMBL" id="CAE6229906.1"/>
    </source>
</evidence>
<evidence type="ECO:0000256" key="1">
    <source>
        <dbReference type="SAM" id="Phobius"/>
    </source>
</evidence>
<keyword evidence="1" id="KW-0812">Transmembrane</keyword>
<feature type="transmembrane region" description="Helical" evidence="1">
    <location>
        <begin position="470"/>
        <end position="489"/>
    </location>
</feature>
<accession>A0A8S2B820</accession>